<dbReference type="RefSeq" id="WP_188087701.1">
    <property type="nucleotide sequence ID" value="NZ_JACVFC010000001.1"/>
</dbReference>
<dbReference type="Pfam" id="PF00583">
    <property type="entry name" value="Acetyltransf_1"/>
    <property type="match status" value="1"/>
</dbReference>
<organism evidence="2 3">
    <name type="scientific">Chitinophaga qingshengii</name>
    <dbReference type="NCBI Taxonomy" id="1569794"/>
    <lineage>
        <taxon>Bacteria</taxon>
        <taxon>Pseudomonadati</taxon>
        <taxon>Bacteroidota</taxon>
        <taxon>Chitinophagia</taxon>
        <taxon>Chitinophagales</taxon>
        <taxon>Chitinophagaceae</taxon>
        <taxon>Chitinophaga</taxon>
    </lineage>
</organism>
<dbReference type="SUPFAM" id="SSF55729">
    <property type="entry name" value="Acyl-CoA N-acyltransferases (Nat)"/>
    <property type="match status" value="1"/>
</dbReference>
<feature type="domain" description="N-acetyltransferase" evidence="1">
    <location>
        <begin position="2"/>
        <end position="175"/>
    </location>
</feature>
<dbReference type="PROSITE" id="PS51186">
    <property type="entry name" value="GNAT"/>
    <property type="match status" value="1"/>
</dbReference>
<dbReference type="Proteomes" id="UP000659124">
    <property type="component" value="Unassembled WGS sequence"/>
</dbReference>
<evidence type="ECO:0000313" key="2">
    <source>
        <dbReference type="EMBL" id="MBC9930637.1"/>
    </source>
</evidence>
<dbReference type="Gene3D" id="3.40.630.30">
    <property type="match status" value="1"/>
</dbReference>
<dbReference type="InterPro" id="IPR000182">
    <property type="entry name" value="GNAT_dom"/>
</dbReference>
<dbReference type="EMBL" id="JACVFC010000001">
    <property type="protein sequence ID" value="MBC9930637.1"/>
    <property type="molecule type" value="Genomic_DNA"/>
</dbReference>
<gene>
    <name evidence="2" type="ORF">ICL07_09655</name>
</gene>
<dbReference type="InterPro" id="IPR016181">
    <property type="entry name" value="Acyl_CoA_acyltransferase"/>
</dbReference>
<accession>A0ABR7TJH2</accession>
<dbReference type="CDD" id="cd04301">
    <property type="entry name" value="NAT_SF"/>
    <property type="match status" value="1"/>
</dbReference>
<name>A0ABR7TJH2_9BACT</name>
<proteinExistence type="predicted"/>
<reference evidence="2 3" key="1">
    <citation type="submission" date="2020-09" db="EMBL/GenBank/DDBJ databases">
        <title>Genome sequences of type strains of Chitinophaga qingshengii and Chitinophaga varians.</title>
        <authorList>
            <person name="Kittiwongwattana C."/>
        </authorList>
    </citation>
    <scope>NUCLEOTIDE SEQUENCE [LARGE SCALE GENOMIC DNA]</scope>
    <source>
        <strain evidence="2 3">JCM 30026</strain>
    </source>
</reference>
<comment type="caution">
    <text evidence="2">The sequence shown here is derived from an EMBL/GenBank/DDBJ whole genome shotgun (WGS) entry which is preliminary data.</text>
</comment>
<evidence type="ECO:0000259" key="1">
    <source>
        <dbReference type="PROSITE" id="PS51186"/>
    </source>
</evidence>
<evidence type="ECO:0000313" key="3">
    <source>
        <dbReference type="Proteomes" id="UP000659124"/>
    </source>
</evidence>
<protein>
    <submittedName>
        <fullName evidence="2">GNAT family N-acetyltransferase</fullName>
    </submittedName>
</protein>
<keyword evidence="3" id="KW-1185">Reference proteome</keyword>
<sequence length="175" mass="20595">MITITPIRIKDHYELLANMLKELHLSERTFFPKTAAWEDIRTDYMQHVIETQEEYDGACLLASKDGEPAGFIFAYIEEPDESRIEDYTGNTLYVSDGYVAPAFRRMGIYRRLNDELEAMYIRKGVRRIVRYTLSNNQRMQQFLASQQYEPVRLVYEKWLSPDGKNAIKLFTDFGI</sequence>